<evidence type="ECO:0000259" key="2">
    <source>
        <dbReference type="SMART" id="SM00854"/>
    </source>
</evidence>
<evidence type="ECO:0000256" key="1">
    <source>
        <dbReference type="ARBA" id="ARBA00005662"/>
    </source>
</evidence>
<organism evidence="3 4">
    <name type="scientific">Salinibacillus aidingensis</name>
    <dbReference type="NCBI Taxonomy" id="237684"/>
    <lineage>
        <taxon>Bacteria</taxon>
        <taxon>Bacillati</taxon>
        <taxon>Bacillota</taxon>
        <taxon>Bacilli</taxon>
        <taxon>Bacillales</taxon>
        <taxon>Bacillaceae</taxon>
        <taxon>Salinibacillus</taxon>
    </lineage>
</organism>
<dbReference type="Gene3D" id="3.60.21.10">
    <property type="match status" value="1"/>
</dbReference>
<evidence type="ECO:0000313" key="4">
    <source>
        <dbReference type="Proteomes" id="UP001500880"/>
    </source>
</evidence>
<name>A0ABN1BBE4_9BACI</name>
<dbReference type="EMBL" id="BAAADO010000004">
    <property type="protein sequence ID" value="GAA0494212.1"/>
    <property type="molecule type" value="Genomic_DNA"/>
</dbReference>
<dbReference type="InterPro" id="IPR019079">
    <property type="entry name" value="Capsule_synth_CapA"/>
</dbReference>
<dbReference type="CDD" id="cd07381">
    <property type="entry name" value="MPP_CapA"/>
    <property type="match status" value="1"/>
</dbReference>
<evidence type="ECO:0000313" key="3">
    <source>
        <dbReference type="EMBL" id="GAA0494212.1"/>
    </source>
</evidence>
<sequence>MKKVGFIGAGILLVLLFMGMFLFGQEDSRKTYAYHHSLEHDVLQKSMPESPLPLIPQEPISISFAGDTMFDGSIRSAINQQGPDYPFQYVKKEVRKSDYAILNLETAVTTEQEKDTVQLYNFKADPKALSGIKQAGFDMVTLANNHALDYQKDGFKDTIKHLNKHDLKYFGAGVNRDRAYEAQTIEIKGRTIKFLGFSRFLPAVRWYEGKGPVIASAYQQEQVLNTIKQEKGDADYLFVYIHWGVEGNVRPEAWQRDYARKMIDAGADGIIGAHPHVLQGFEYYQNKPIAYSLGNFLFPDYVQGNTAETGVLTLKIDGDNLTMAFTPYRIRSNQIHPLNREEKERILQKLEELSFEIRREGTHIYSS</sequence>
<comment type="caution">
    <text evidence="3">The sequence shown here is derived from an EMBL/GenBank/DDBJ whole genome shotgun (WGS) entry which is preliminary data.</text>
</comment>
<dbReference type="PANTHER" id="PTHR33393:SF13">
    <property type="entry name" value="PGA BIOSYNTHESIS PROTEIN CAPA"/>
    <property type="match status" value="1"/>
</dbReference>
<gene>
    <name evidence="3" type="ORF">GCM10008986_20930</name>
</gene>
<dbReference type="Proteomes" id="UP001500880">
    <property type="component" value="Unassembled WGS sequence"/>
</dbReference>
<dbReference type="InterPro" id="IPR029052">
    <property type="entry name" value="Metallo-depent_PP-like"/>
</dbReference>
<dbReference type="SUPFAM" id="SSF56300">
    <property type="entry name" value="Metallo-dependent phosphatases"/>
    <property type="match status" value="1"/>
</dbReference>
<comment type="similarity">
    <text evidence="1">Belongs to the CapA family.</text>
</comment>
<keyword evidence="4" id="KW-1185">Reference proteome</keyword>
<dbReference type="PANTHER" id="PTHR33393">
    <property type="entry name" value="POLYGLUTAMINE SYNTHESIS ACCESSORY PROTEIN RV0574C-RELATED"/>
    <property type="match status" value="1"/>
</dbReference>
<dbReference type="Pfam" id="PF09587">
    <property type="entry name" value="PGA_cap"/>
    <property type="match status" value="1"/>
</dbReference>
<protein>
    <submittedName>
        <fullName evidence="3">CapA family protein</fullName>
    </submittedName>
</protein>
<reference evidence="3 4" key="1">
    <citation type="journal article" date="2019" name="Int. J. Syst. Evol. Microbiol.">
        <title>The Global Catalogue of Microorganisms (GCM) 10K type strain sequencing project: providing services to taxonomists for standard genome sequencing and annotation.</title>
        <authorList>
            <consortium name="The Broad Institute Genomics Platform"/>
            <consortium name="The Broad Institute Genome Sequencing Center for Infectious Disease"/>
            <person name="Wu L."/>
            <person name="Ma J."/>
        </authorList>
    </citation>
    <scope>NUCLEOTIDE SEQUENCE [LARGE SCALE GENOMIC DNA]</scope>
    <source>
        <strain evidence="3 4">JCM 12389</strain>
    </source>
</reference>
<feature type="domain" description="Capsule synthesis protein CapA" evidence="2">
    <location>
        <begin position="61"/>
        <end position="300"/>
    </location>
</feature>
<dbReference type="SMART" id="SM00854">
    <property type="entry name" value="PGA_cap"/>
    <property type="match status" value="1"/>
</dbReference>
<dbReference type="InterPro" id="IPR052169">
    <property type="entry name" value="CW_Biosynth-Accessory"/>
</dbReference>
<accession>A0ABN1BBE4</accession>
<proteinExistence type="inferred from homology"/>
<dbReference type="RefSeq" id="WP_343840662.1">
    <property type="nucleotide sequence ID" value="NZ_BAAADO010000004.1"/>
</dbReference>